<name>K0S2Y8_THAOC</name>
<dbReference type="EMBL" id="AGNL01038220">
    <property type="protein sequence ID" value="EJK53222.1"/>
    <property type="molecule type" value="Genomic_DNA"/>
</dbReference>
<evidence type="ECO:0000256" key="1">
    <source>
        <dbReference type="SAM" id="MobiDB-lite"/>
    </source>
</evidence>
<keyword evidence="3" id="KW-1185">Reference proteome</keyword>
<proteinExistence type="predicted"/>
<comment type="caution">
    <text evidence="2">The sequence shown here is derived from an EMBL/GenBank/DDBJ whole genome shotgun (WGS) entry which is preliminary data.</text>
</comment>
<accession>K0S2Y8</accession>
<dbReference type="AlphaFoldDB" id="K0S2Y8"/>
<evidence type="ECO:0000313" key="3">
    <source>
        <dbReference type="Proteomes" id="UP000266841"/>
    </source>
</evidence>
<sequence length="197" mass="21240">MAYFSKETAEAALLLDGKRRWPTSSSVGNITIPRRTRNKGSSGVTRLRARAGLGPTEGRIIGASQQLSQAGTTTGSLSVGGSATFLIDPCGRTSYIPRRNPRPFGDREPACVVTASKEVLTNATSIRKTTDMDIIEILDSDSDGDKKPAGRKPPPEQRKVSECNASRDSDSDGDIGFDGPRKKRKTDQKKKATNPYI</sequence>
<gene>
    <name evidence="2" type="ORF">THAOC_27392</name>
</gene>
<reference evidence="2 3" key="1">
    <citation type="journal article" date="2012" name="Genome Biol.">
        <title>Genome and low-iron response of an oceanic diatom adapted to chronic iron limitation.</title>
        <authorList>
            <person name="Lommer M."/>
            <person name="Specht M."/>
            <person name="Roy A.S."/>
            <person name="Kraemer L."/>
            <person name="Andreson R."/>
            <person name="Gutowska M.A."/>
            <person name="Wolf J."/>
            <person name="Bergner S.V."/>
            <person name="Schilhabel M.B."/>
            <person name="Klostermeier U.C."/>
            <person name="Beiko R.G."/>
            <person name="Rosenstiel P."/>
            <person name="Hippler M."/>
            <person name="Laroche J."/>
        </authorList>
    </citation>
    <scope>NUCLEOTIDE SEQUENCE [LARGE SCALE GENOMIC DNA]</scope>
    <source>
        <strain evidence="2 3">CCMP1005</strain>
    </source>
</reference>
<dbReference type="Proteomes" id="UP000266841">
    <property type="component" value="Unassembled WGS sequence"/>
</dbReference>
<feature type="compositionally biased region" description="Basic and acidic residues" evidence="1">
    <location>
        <begin position="143"/>
        <end position="170"/>
    </location>
</feature>
<organism evidence="2 3">
    <name type="scientific">Thalassiosira oceanica</name>
    <name type="common">Marine diatom</name>
    <dbReference type="NCBI Taxonomy" id="159749"/>
    <lineage>
        <taxon>Eukaryota</taxon>
        <taxon>Sar</taxon>
        <taxon>Stramenopiles</taxon>
        <taxon>Ochrophyta</taxon>
        <taxon>Bacillariophyta</taxon>
        <taxon>Coscinodiscophyceae</taxon>
        <taxon>Thalassiosirophycidae</taxon>
        <taxon>Thalassiosirales</taxon>
        <taxon>Thalassiosiraceae</taxon>
        <taxon>Thalassiosira</taxon>
    </lineage>
</organism>
<feature type="compositionally biased region" description="Basic residues" evidence="1">
    <location>
        <begin position="181"/>
        <end position="197"/>
    </location>
</feature>
<evidence type="ECO:0000313" key="2">
    <source>
        <dbReference type="EMBL" id="EJK53222.1"/>
    </source>
</evidence>
<protein>
    <submittedName>
        <fullName evidence="2">Uncharacterized protein</fullName>
    </submittedName>
</protein>
<feature type="region of interest" description="Disordered" evidence="1">
    <location>
        <begin position="137"/>
        <end position="197"/>
    </location>
</feature>